<dbReference type="PROSITE" id="PS50867">
    <property type="entry name" value="PRE_SET"/>
    <property type="match status" value="1"/>
</dbReference>
<evidence type="ECO:0000256" key="12">
    <source>
        <dbReference type="ARBA" id="ARBA00022853"/>
    </source>
</evidence>
<evidence type="ECO:0000256" key="6">
    <source>
        <dbReference type="ARBA" id="ARBA00022603"/>
    </source>
</evidence>
<dbReference type="Gene3D" id="2.30.30.140">
    <property type="match status" value="3"/>
</dbReference>
<reference evidence="24" key="1">
    <citation type="submission" date="2025-08" db="UniProtKB">
        <authorList>
            <consortium name="Ensembl"/>
        </authorList>
    </citation>
    <scope>IDENTIFICATION</scope>
</reference>
<dbReference type="Pfam" id="PF01429">
    <property type="entry name" value="MBD"/>
    <property type="match status" value="1"/>
</dbReference>
<dbReference type="Pfam" id="PF05033">
    <property type="entry name" value="Pre-SET"/>
    <property type="match status" value="1"/>
</dbReference>
<dbReference type="GO" id="GO:0005634">
    <property type="term" value="C:nucleus"/>
    <property type="evidence" value="ECO:0007669"/>
    <property type="project" value="UniProtKB-SubCell"/>
</dbReference>
<dbReference type="FunFam" id="2.30.30.140:FF:000037">
    <property type="entry name" value="Histone-lysine N-methyltransferase"/>
    <property type="match status" value="1"/>
</dbReference>
<dbReference type="GO" id="GO:0008270">
    <property type="term" value="F:zinc ion binding"/>
    <property type="evidence" value="ECO:0007669"/>
    <property type="project" value="InterPro"/>
</dbReference>
<feature type="region of interest" description="Disordered" evidence="20">
    <location>
        <begin position="400"/>
        <end position="487"/>
    </location>
</feature>
<dbReference type="GO" id="GO:0070828">
    <property type="term" value="P:heterochromatin organization"/>
    <property type="evidence" value="ECO:0007669"/>
    <property type="project" value="TreeGrafter"/>
</dbReference>
<dbReference type="InterPro" id="IPR051516">
    <property type="entry name" value="SETDB_methyltransferase"/>
</dbReference>
<keyword evidence="12" id="KW-0156">Chromatin regulator</keyword>
<dbReference type="InterPro" id="IPR016177">
    <property type="entry name" value="DNA-bd_dom_sf"/>
</dbReference>
<dbReference type="AlphaFoldDB" id="A0A8C7N051"/>
<feature type="compositionally biased region" description="Polar residues" evidence="20">
    <location>
        <begin position="880"/>
        <end position="895"/>
    </location>
</feature>
<dbReference type="InterPro" id="IPR001739">
    <property type="entry name" value="Methyl_CpG_DNA-bd"/>
</dbReference>
<keyword evidence="11" id="KW-0862">Zinc</keyword>
<comment type="function">
    <text evidence="18">Histone methyltransferase that specifically trimethylates 'Lys-9' of histone H3. H3 'Lys-9' trimethylation represents a specific tag for epigenetic transcriptional repression by recruiting HP1 (CBX1, CBX3 and/or CBX5) proteins to methylated histones. Mainly functions in euchromatin regions, thereby playing a central role in the silencing of euchromatic genes. H3 'Lys-9' trimethylation is coordinated with DNA methylation. Plays a role in promoter hypermethylation and transcriptional silencing of tumor suppressor genes (TSGs) or other tumor-related genes. Also required to maintain a transcriptionally repressive state of genes in undifferentiated embryonic stem cells (ESCs). Associates at promoter regions of tumor suppressor genes (TSGs) leading to their gene silencing.</text>
</comment>
<dbReference type="Proteomes" id="UP000694557">
    <property type="component" value="Unassembled WGS sequence"/>
</dbReference>
<dbReference type="InterPro" id="IPR003616">
    <property type="entry name" value="Post-SET_dom"/>
</dbReference>
<keyword evidence="25" id="KW-1185">Reference proteome</keyword>
<feature type="domain" description="Pre-SET" evidence="22">
    <location>
        <begin position="654"/>
        <end position="727"/>
    </location>
</feature>
<keyword evidence="15" id="KW-0804">Transcription</keyword>
<dbReference type="Ensembl" id="ENSOKIT00005098569.1">
    <property type="protein sequence ID" value="ENSOKIP00005092272.1"/>
    <property type="gene ID" value="ENSOKIG00005039364.1"/>
</dbReference>
<dbReference type="Pfam" id="PF18358">
    <property type="entry name" value="Tudor_4"/>
    <property type="match status" value="1"/>
</dbReference>
<dbReference type="InterPro" id="IPR046341">
    <property type="entry name" value="SET_dom_sf"/>
</dbReference>
<dbReference type="InterPro" id="IPR041292">
    <property type="entry name" value="Tudor_4"/>
</dbReference>
<proteinExistence type="predicted"/>
<dbReference type="FunFam" id="2.170.270.10:FF:000020">
    <property type="entry name" value="Histone-lysine N-methyltransferase"/>
    <property type="match status" value="1"/>
</dbReference>
<feature type="compositionally biased region" description="Pro residues" evidence="20">
    <location>
        <begin position="445"/>
        <end position="457"/>
    </location>
</feature>
<reference evidence="24" key="2">
    <citation type="submission" date="2025-09" db="UniProtKB">
        <authorList>
            <consortium name="Ensembl"/>
        </authorList>
    </citation>
    <scope>IDENTIFICATION</scope>
</reference>
<evidence type="ECO:0000256" key="17">
    <source>
        <dbReference type="ARBA" id="ARBA00047571"/>
    </source>
</evidence>
<keyword evidence="7" id="KW-0808">Transferase</keyword>
<keyword evidence="8" id="KW-0949">S-adenosyl-L-methionine</keyword>
<keyword evidence="10" id="KW-0677">Repeat</keyword>
<dbReference type="CDD" id="cd20382">
    <property type="entry name" value="Tudor_SETDB1_rpt1"/>
    <property type="match status" value="1"/>
</dbReference>
<dbReference type="PANTHER" id="PTHR46024">
    <property type="entry name" value="HISTONE-LYSINE N-METHYLTRANSFERASE EGGLESS"/>
    <property type="match status" value="1"/>
</dbReference>
<feature type="domain" description="Post-SET" evidence="23">
    <location>
        <begin position="1025"/>
        <end position="1041"/>
    </location>
</feature>
<keyword evidence="13" id="KW-0805">Transcription regulation</keyword>
<evidence type="ECO:0000256" key="5">
    <source>
        <dbReference type="ARBA" id="ARBA00022491"/>
    </source>
</evidence>
<protein>
    <recommendedName>
        <fullName evidence="3">[histone H3]-lysine(4) N-trimethyltransferase</fullName>
        <ecNumber evidence="3">2.1.1.354</ecNumber>
    </recommendedName>
</protein>
<name>A0A8C7N051_ONCKI</name>
<dbReference type="Pfam" id="PF18300">
    <property type="entry name" value="DUF5604"/>
    <property type="match status" value="1"/>
</dbReference>
<dbReference type="InterPro" id="IPR040880">
    <property type="entry name" value="DUF5604"/>
</dbReference>
<evidence type="ECO:0000259" key="22">
    <source>
        <dbReference type="PROSITE" id="PS50867"/>
    </source>
</evidence>
<accession>A0A8C7N051</accession>
<evidence type="ECO:0000256" key="15">
    <source>
        <dbReference type="ARBA" id="ARBA00023163"/>
    </source>
</evidence>
<evidence type="ECO:0000256" key="3">
    <source>
        <dbReference type="ARBA" id="ARBA00012182"/>
    </source>
</evidence>
<dbReference type="GO" id="GO:0032259">
    <property type="term" value="P:methylation"/>
    <property type="evidence" value="ECO:0007669"/>
    <property type="project" value="UniProtKB-KW"/>
</dbReference>
<organism evidence="24 25">
    <name type="scientific">Oncorhynchus kisutch</name>
    <name type="common">Coho salmon</name>
    <name type="synonym">Salmo kisutch</name>
    <dbReference type="NCBI Taxonomy" id="8019"/>
    <lineage>
        <taxon>Eukaryota</taxon>
        <taxon>Metazoa</taxon>
        <taxon>Chordata</taxon>
        <taxon>Craniata</taxon>
        <taxon>Vertebrata</taxon>
        <taxon>Euteleostomi</taxon>
        <taxon>Actinopterygii</taxon>
        <taxon>Neopterygii</taxon>
        <taxon>Teleostei</taxon>
        <taxon>Protacanthopterygii</taxon>
        <taxon>Salmoniformes</taxon>
        <taxon>Salmonidae</taxon>
        <taxon>Salmoninae</taxon>
        <taxon>Oncorhynchus</taxon>
    </lineage>
</organism>
<dbReference type="FunFam" id="2.30.30.140:FF:000034">
    <property type="entry name" value="Histone-lysine N-methyltransferase"/>
    <property type="match status" value="1"/>
</dbReference>
<dbReference type="GO" id="GO:0046974">
    <property type="term" value="F:histone H3K9 methyltransferase activity"/>
    <property type="evidence" value="ECO:0007669"/>
    <property type="project" value="TreeGrafter"/>
</dbReference>
<dbReference type="GO" id="GO:0003677">
    <property type="term" value="F:DNA binding"/>
    <property type="evidence" value="ECO:0007669"/>
    <property type="project" value="InterPro"/>
</dbReference>
<evidence type="ECO:0000256" key="11">
    <source>
        <dbReference type="ARBA" id="ARBA00022833"/>
    </source>
</evidence>
<evidence type="ECO:0000256" key="16">
    <source>
        <dbReference type="ARBA" id="ARBA00023242"/>
    </source>
</evidence>
<evidence type="ECO:0000256" key="14">
    <source>
        <dbReference type="ARBA" id="ARBA00023054"/>
    </source>
</evidence>
<evidence type="ECO:0000256" key="13">
    <source>
        <dbReference type="ARBA" id="ARBA00023015"/>
    </source>
</evidence>
<dbReference type="InterPro" id="IPR041291">
    <property type="entry name" value="TUDOR_5"/>
</dbReference>
<dbReference type="Gene3D" id="2.170.270.10">
    <property type="entry name" value="SET domain"/>
    <property type="match status" value="2"/>
</dbReference>
<feature type="region of interest" description="Disordered" evidence="20">
    <location>
        <begin position="164"/>
        <end position="186"/>
    </location>
</feature>
<dbReference type="CDD" id="cd21181">
    <property type="entry name" value="Tudor_SETDB1_rpt2"/>
    <property type="match status" value="1"/>
</dbReference>
<dbReference type="SMART" id="SM00391">
    <property type="entry name" value="MBD"/>
    <property type="match status" value="1"/>
</dbReference>
<feature type="region of interest" description="Disordered" evidence="20">
    <location>
        <begin position="871"/>
        <end position="908"/>
    </location>
</feature>
<comment type="catalytic activity">
    <reaction evidence="17">
        <text>L-lysyl(4)-[histone H3] + 3 S-adenosyl-L-methionine = N(6),N(6),N(6)-trimethyl-L-lysyl(4)-[histone H3] + 3 S-adenosyl-L-homocysteine + 3 H(+)</text>
        <dbReference type="Rhea" id="RHEA:60260"/>
        <dbReference type="Rhea" id="RHEA-COMP:15537"/>
        <dbReference type="Rhea" id="RHEA-COMP:15547"/>
        <dbReference type="ChEBI" id="CHEBI:15378"/>
        <dbReference type="ChEBI" id="CHEBI:29969"/>
        <dbReference type="ChEBI" id="CHEBI:57856"/>
        <dbReference type="ChEBI" id="CHEBI:59789"/>
        <dbReference type="ChEBI" id="CHEBI:61961"/>
        <dbReference type="EC" id="2.1.1.354"/>
    </reaction>
</comment>
<dbReference type="EC" id="2.1.1.354" evidence="3"/>
<evidence type="ECO:0000256" key="1">
    <source>
        <dbReference type="ARBA" id="ARBA00004123"/>
    </source>
</evidence>
<dbReference type="GO" id="GO:1990841">
    <property type="term" value="F:promoter-specific chromatin binding"/>
    <property type="evidence" value="ECO:0007669"/>
    <property type="project" value="UniProtKB-ARBA"/>
</dbReference>
<comment type="subcellular location">
    <subcellularLocation>
        <location evidence="2">Chromosome</location>
    </subcellularLocation>
    <subcellularLocation>
        <location evidence="1">Nucleus</location>
    </subcellularLocation>
</comment>
<dbReference type="GO" id="GO:0006346">
    <property type="term" value="P:DNA methylation-dependent constitutive heterochromatin formation"/>
    <property type="evidence" value="ECO:0007669"/>
    <property type="project" value="UniProtKB-ARBA"/>
</dbReference>
<dbReference type="GeneTree" id="ENSGT00940000157471"/>
<dbReference type="InterPro" id="IPR002999">
    <property type="entry name" value="Tudor"/>
</dbReference>
<keyword evidence="5" id="KW-0678">Repressor</keyword>
<evidence type="ECO:0000256" key="9">
    <source>
        <dbReference type="ARBA" id="ARBA00022723"/>
    </source>
</evidence>
<dbReference type="PROSITE" id="PS50868">
    <property type="entry name" value="POST_SET"/>
    <property type="match status" value="1"/>
</dbReference>
<evidence type="ECO:0000313" key="25">
    <source>
        <dbReference type="Proteomes" id="UP000694557"/>
    </source>
</evidence>
<dbReference type="CDD" id="cd10517">
    <property type="entry name" value="SET_SETDB1"/>
    <property type="match status" value="1"/>
</dbReference>
<dbReference type="SUPFAM" id="SSF82199">
    <property type="entry name" value="SET domain"/>
    <property type="match status" value="1"/>
</dbReference>
<evidence type="ECO:0000259" key="21">
    <source>
        <dbReference type="PROSITE" id="PS50280"/>
    </source>
</evidence>
<feature type="compositionally biased region" description="Polar residues" evidence="20">
    <location>
        <begin position="164"/>
        <end position="181"/>
    </location>
</feature>
<dbReference type="GO" id="GO:0005694">
    <property type="term" value="C:chromosome"/>
    <property type="evidence" value="ECO:0007669"/>
    <property type="project" value="UniProtKB-SubCell"/>
</dbReference>
<dbReference type="SMART" id="SM00468">
    <property type="entry name" value="PreSET"/>
    <property type="match status" value="1"/>
</dbReference>
<feature type="compositionally biased region" description="Polar residues" evidence="20">
    <location>
        <begin position="428"/>
        <end position="437"/>
    </location>
</feature>
<gene>
    <name evidence="24" type="primary">SETDB1</name>
    <name evidence="24" type="synonym">LOC109883759</name>
</gene>
<dbReference type="Pfam" id="PF00856">
    <property type="entry name" value="SET"/>
    <property type="match status" value="1"/>
</dbReference>
<dbReference type="FunFam" id="2.170.270.10:FF:000017">
    <property type="entry name" value="Histone-lysine N-methyltransferase"/>
    <property type="match status" value="1"/>
</dbReference>
<keyword evidence="9" id="KW-0479">Metal-binding</keyword>
<dbReference type="SMART" id="SM00317">
    <property type="entry name" value="SET"/>
    <property type="match status" value="1"/>
</dbReference>
<evidence type="ECO:0000313" key="24">
    <source>
        <dbReference type="Ensembl" id="ENSOKIP00005092272.1"/>
    </source>
</evidence>
<keyword evidence="16" id="KW-0539">Nucleus</keyword>
<feature type="compositionally biased region" description="Basic and acidic residues" evidence="20">
    <location>
        <begin position="820"/>
        <end position="829"/>
    </location>
</feature>
<dbReference type="InterPro" id="IPR047232">
    <property type="entry name" value="SETDB1/2-like_MBD"/>
</dbReference>
<keyword evidence="4" id="KW-0158">Chromosome</keyword>
<dbReference type="CDD" id="cd01395">
    <property type="entry name" value="HMT_MBD"/>
    <property type="match status" value="1"/>
</dbReference>
<feature type="coiled-coil region" evidence="19">
    <location>
        <begin position="49"/>
        <end position="79"/>
    </location>
</feature>
<evidence type="ECO:0000256" key="10">
    <source>
        <dbReference type="ARBA" id="ARBA00022737"/>
    </source>
</evidence>
<dbReference type="Pfam" id="PF18359">
    <property type="entry name" value="Tudor_5"/>
    <property type="match status" value="1"/>
</dbReference>
<evidence type="ECO:0000256" key="2">
    <source>
        <dbReference type="ARBA" id="ARBA00004286"/>
    </source>
</evidence>
<evidence type="ECO:0000259" key="23">
    <source>
        <dbReference type="PROSITE" id="PS50868"/>
    </source>
</evidence>
<evidence type="ECO:0000256" key="7">
    <source>
        <dbReference type="ARBA" id="ARBA00022679"/>
    </source>
</evidence>
<sequence>IKSLSLSLPHLHSVLSVSGWDSGLEEELGVSLEELSKWIEEEVERSEAVRQRKAQLAELKEWVEQKEKEEEVVDKLFNNANRSIVECEALVKSTYSKMGLVYKESSSEDEGGVGGVQSSDVIEIDDDDDDDDVIAVGLRTYCHLLPEASAALQRSSQQVLKLAQTVNKNSSSGNTPTQPNPSLKDDEIRLEMSLLGKKRTKTWHSGMLIAINPVGNGYSKYKVKFENKGKSLLSGNHIAFHYHPTLERLYVGARVVAKYKDGNQVWLYAGIVAEMPNNKNRMRFLIFFDDGYASYVTLPELYPVCRPMKRTWEDIEDASCKDFIEEYITSYPNRPMVLLKAGQVIKTEWEGTWWRSRVEEVDGSLVKILFLDDKRSEWIYRGSTRLEPMFNLKTNCANTQEKKMAGQQRTRPSMGALRTKGPVVQYHSGGNTITPSGTPTKSPHPLSPPSSIPPTPSQPNQLFKSSPPTAPAPAVTPYTFSNDRIPHEPSYRAPTDRIFYLPHTCQPACLNRIRPSRPDMHRGRNPLLTPLLYEFRRMTGRRRVNRKMSFHVIYKSPCGLCLRSMAEIQRYLFQTRCDFIFLEMFCLDPYVLVDRRFQPQKPYYYIRDITNGREDIPLSCVNEIDITPPPDVAYSKERIPEDGVFINTSPEFLVGCDCTDGCRDKSKCSCHQLTLQATACTPGAQINHTAGYTQKRLEECLPTGIYECNKRCKCCSQMCTNRLVQHGLQVRLQLFKTQNKGWGIRCLDDVAKGSFVCIYAGKILTDDFADKEGLEMGDEYFANLDHIESVENFKEGYESEAHCSDSDGSGVDMSSDEESNNDKSSDDTFVKDPYYSSSSVWRSYTTRRQAKGVMEGVLCFCALRSQQSVKTEGGKRQDVMTLSDSDDVQTISSGSDDNKEREKRTQGAVKRQVAVKSTRGIALKNSHGLMVKTGGGGDGGDSGPKNTRQFFDGEESCYIIDAKLEGNLGRYLNHSCSANLFVQNVFVDTHDLRFPWVAFFASKRIRAGTELTWDYNYEVGSVEGKELLCCCGSTECRGRLL</sequence>
<evidence type="ECO:0000256" key="20">
    <source>
        <dbReference type="SAM" id="MobiDB-lite"/>
    </source>
</evidence>
<evidence type="ECO:0000256" key="19">
    <source>
        <dbReference type="SAM" id="Coils"/>
    </source>
</evidence>
<feature type="domain" description="SET" evidence="21">
    <location>
        <begin position="730"/>
        <end position="1016"/>
    </location>
</feature>
<dbReference type="SUPFAM" id="SSF54171">
    <property type="entry name" value="DNA-binding domain"/>
    <property type="match status" value="1"/>
</dbReference>
<evidence type="ECO:0000256" key="4">
    <source>
        <dbReference type="ARBA" id="ARBA00022454"/>
    </source>
</evidence>
<keyword evidence="6" id="KW-0489">Methyltransferase</keyword>
<dbReference type="GO" id="GO:0140999">
    <property type="term" value="F:histone H3K4 trimethyltransferase activity"/>
    <property type="evidence" value="ECO:0007669"/>
    <property type="project" value="UniProtKB-EC"/>
</dbReference>
<evidence type="ECO:0000256" key="18">
    <source>
        <dbReference type="ARBA" id="ARBA00055955"/>
    </source>
</evidence>
<dbReference type="SMART" id="SM00333">
    <property type="entry name" value="TUDOR"/>
    <property type="match status" value="2"/>
</dbReference>
<dbReference type="InterPro" id="IPR007728">
    <property type="entry name" value="Pre-SET_dom"/>
</dbReference>
<feature type="region of interest" description="Disordered" evidence="20">
    <location>
        <begin position="800"/>
        <end position="829"/>
    </location>
</feature>
<dbReference type="PANTHER" id="PTHR46024:SF2">
    <property type="entry name" value="HISTONE-LYSINE N-METHYLTRANSFERASE SETDB1"/>
    <property type="match status" value="1"/>
</dbReference>
<dbReference type="InterPro" id="IPR001214">
    <property type="entry name" value="SET_dom"/>
</dbReference>
<dbReference type="PROSITE" id="PS50280">
    <property type="entry name" value="SET"/>
    <property type="match status" value="1"/>
</dbReference>
<evidence type="ECO:0000256" key="8">
    <source>
        <dbReference type="ARBA" id="ARBA00022691"/>
    </source>
</evidence>
<keyword evidence="14 19" id="KW-0175">Coiled coil</keyword>
<feature type="compositionally biased region" description="Basic and acidic residues" evidence="20">
    <location>
        <begin position="896"/>
        <end position="905"/>
    </location>
</feature>